<dbReference type="EMBL" id="JADJZA010000006">
    <property type="protein sequence ID" value="MBK9296828.1"/>
    <property type="molecule type" value="Genomic_DNA"/>
</dbReference>
<name>A0A936NCB8_9ACTN</name>
<dbReference type="PANTHER" id="PTHR33495">
    <property type="entry name" value="ANTI-SIGMA FACTOR ANTAGONIST TM_1081-RELATED-RELATED"/>
    <property type="match status" value="1"/>
</dbReference>
<dbReference type="PANTHER" id="PTHR33495:SF2">
    <property type="entry name" value="ANTI-SIGMA FACTOR ANTAGONIST TM_1081-RELATED"/>
    <property type="match status" value="1"/>
</dbReference>
<protein>
    <recommendedName>
        <fullName evidence="2">Anti-sigma factor antagonist</fullName>
    </recommendedName>
</protein>
<reference evidence="4 5" key="1">
    <citation type="submission" date="2020-10" db="EMBL/GenBank/DDBJ databases">
        <title>Connecting structure to function with the recovery of over 1000 high-quality activated sludge metagenome-assembled genomes encoding full-length rRNA genes using long-read sequencing.</title>
        <authorList>
            <person name="Singleton C.M."/>
            <person name="Petriglieri F."/>
            <person name="Kristensen J.M."/>
            <person name="Kirkegaard R.H."/>
            <person name="Michaelsen T.Y."/>
            <person name="Andersen M.H."/>
            <person name="Karst S.M."/>
            <person name="Dueholm M.S."/>
            <person name="Nielsen P.H."/>
            <person name="Albertsen M."/>
        </authorList>
    </citation>
    <scope>NUCLEOTIDE SEQUENCE [LARGE SCALE GENOMIC DNA]</scope>
    <source>
        <strain evidence="4">Lyne_18-Q3-R50-59_MAXAC.006</strain>
    </source>
</reference>
<dbReference type="InterPro" id="IPR002645">
    <property type="entry name" value="STAS_dom"/>
</dbReference>
<gene>
    <name evidence="4" type="ORF">IPN02_08315</name>
</gene>
<proteinExistence type="inferred from homology"/>
<dbReference type="AlphaFoldDB" id="A0A936NCB8"/>
<sequence>MTGNEFTVAHERSEDGIVLVLRGELDMTTAPLVEAAVDEAANDGADGLSFDLESVGFIDSSGLRSLLQARQRFGDRNDSVTLLSPQRAALRLLEVAGVLDHFAIERLD</sequence>
<dbReference type="Gene3D" id="3.30.750.24">
    <property type="entry name" value="STAS domain"/>
    <property type="match status" value="1"/>
</dbReference>
<dbReference type="InterPro" id="IPR036513">
    <property type="entry name" value="STAS_dom_sf"/>
</dbReference>
<dbReference type="GO" id="GO:0043856">
    <property type="term" value="F:anti-sigma factor antagonist activity"/>
    <property type="evidence" value="ECO:0007669"/>
    <property type="project" value="InterPro"/>
</dbReference>
<dbReference type="NCBIfam" id="TIGR00377">
    <property type="entry name" value="ant_ant_sig"/>
    <property type="match status" value="1"/>
</dbReference>
<organism evidence="4 5">
    <name type="scientific">Candidatus Neomicrothrix subdominans</name>
    <dbReference type="NCBI Taxonomy" id="2954438"/>
    <lineage>
        <taxon>Bacteria</taxon>
        <taxon>Bacillati</taxon>
        <taxon>Actinomycetota</taxon>
        <taxon>Acidimicrobiia</taxon>
        <taxon>Acidimicrobiales</taxon>
        <taxon>Microthrixaceae</taxon>
        <taxon>Candidatus Neomicrothrix</taxon>
    </lineage>
</organism>
<dbReference type="SUPFAM" id="SSF52091">
    <property type="entry name" value="SpoIIaa-like"/>
    <property type="match status" value="1"/>
</dbReference>
<evidence type="ECO:0000313" key="5">
    <source>
        <dbReference type="Proteomes" id="UP000727993"/>
    </source>
</evidence>
<dbReference type="Pfam" id="PF01740">
    <property type="entry name" value="STAS"/>
    <property type="match status" value="1"/>
</dbReference>
<comment type="similarity">
    <text evidence="1 2">Belongs to the anti-sigma-factor antagonist family.</text>
</comment>
<feature type="domain" description="STAS" evidence="3">
    <location>
        <begin position="6"/>
        <end position="108"/>
    </location>
</feature>
<dbReference type="InterPro" id="IPR003658">
    <property type="entry name" value="Anti-sigma_ant"/>
</dbReference>
<evidence type="ECO:0000313" key="4">
    <source>
        <dbReference type="EMBL" id="MBK9296828.1"/>
    </source>
</evidence>
<dbReference type="Proteomes" id="UP000727993">
    <property type="component" value="Unassembled WGS sequence"/>
</dbReference>
<accession>A0A936NCB8</accession>
<comment type="caution">
    <text evidence="4">The sequence shown here is derived from an EMBL/GenBank/DDBJ whole genome shotgun (WGS) entry which is preliminary data.</text>
</comment>
<dbReference type="PROSITE" id="PS50801">
    <property type="entry name" value="STAS"/>
    <property type="match status" value="1"/>
</dbReference>
<evidence type="ECO:0000259" key="3">
    <source>
        <dbReference type="PROSITE" id="PS50801"/>
    </source>
</evidence>
<evidence type="ECO:0000256" key="2">
    <source>
        <dbReference type="RuleBase" id="RU003749"/>
    </source>
</evidence>
<evidence type="ECO:0000256" key="1">
    <source>
        <dbReference type="ARBA" id="ARBA00009013"/>
    </source>
</evidence>
<dbReference type="CDD" id="cd07043">
    <property type="entry name" value="STAS_anti-anti-sigma_factors"/>
    <property type="match status" value="1"/>
</dbReference>